<dbReference type="Gene3D" id="3.30.950.10">
    <property type="entry name" value="Methyltransferase, Cobalt-precorrin-4 Transmethylase, Domain 2"/>
    <property type="match status" value="1"/>
</dbReference>
<dbReference type="PANTHER" id="PTHR46111">
    <property type="entry name" value="RIBOSOMAL RNA SMALL SUBUNIT METHYLTRANSFERASE I"/>
    <property type="match status" value="1"/>
</dbReference>
<keyword evidence="3 6" id="KW-0489">Methyltransferase</keyword>
<dbReference type="EMBL" id="BJYA01000001">
    <property type="protein sequence ID" value="GEN44716.1"/>
    <property type="molecule type" value="Genomic_DNA"/>
</dbReference>
<accession>A0A511W0X1</accession>
<dbReference type="HAMAP" id="MF_01877">
    <property type="entry name" value="16SrRNA_methyltr_I"/>
    <property type="match status" value="1"/>
</dbReference>
<reference evidence="8 9" key="1">
    <citation type="submission" date="2019-07" db="EMBL/GenBank/DDBJ databases">
        <title>Whole genome shotgun sequence of Alkalibacillus haloalkaliphilus NBRC 103110.</title>
        <authorList>
            <person name="Hosoyama A."/>
            <person name="Uohara A."/>
            <person name="Ohji S."/>
            <person name="Ichikawa N."/>
        </authorList>
    </citation>
    <scope>NUCLEOTIDE SEQUENCE [LARGE SCALE GENOMIC DNA]</scope>
    <source>
        <strain evidence="8 9">NBRC 103110</strain>
    </source>
</reference>
<keyword evidence="1 6" id="KW-0963">Cytoplasm</keyword>
<dbReference type="InterPro" id="IPR014776">
    <property type="entry name" value="4pyrrole_Mease_sub2"/>
</dbReference>
<comment type="catalytic activity">
    <reaction evidence="6">
        <text>cytidine(1402) in 16S rRNA + S-adenosyl-L-methionine = 2'-O-methylcytidine(1402) in 16S rRNA + S-adenosyl-L-homocysteine + H(+)</text>
        <dbReference type="Rhea" id="RHEA:42924"/>
        <dbReference type="Rhea" id="RHEA-COMP:10285"/>
        <dbReference type="Rhea" id="RHEA-COMP:10286"/>
        <dbReference type="ChEBI" id="CHEBI:15378"/>
        <dbReference type="ChEBI" id="CHEBI:57856"/>
        <dbReference type="ChEBI" id="CHEBI:59789"/>
        <dbReference type="ChEBI" id="CHEBI:74495"/>
        <dbReference type="ChEBI" id="CHEBI:82748"/>
        <dbReference type="EC" id="2.1.1.198"/>
    </reaction>
</comment>
<comment type="subcellular location">
    <subcellularLocation>
        <location evidence="6">Cytoplasm</location>
    </subcellularLocation>
</comment>
<evidence type="ECO:0000256" key="4">
    <source>
        <dbReference type="ARBA" id="ARBA00022679"/>
    </source>
</evidence>
<dbReference type="InterPro" id="IPR000878">
    <property type="entry name" value="4pyrrol_Mease"/>
</dbReference>
<proteinExistence type="inferred from homology"/>
<dbReference type="SUPFAM" id="SSF53790">
    <property type="entry name" value="Tetrapyrrole methylase"/>
    <property type="match status" value="1"/>
</dbReference>
<comment type="function">
    <text evidence="6">Catalyzes the 2'-O-methylation of the ribose of cytidine 1402 (C1402) in 16S rRNA.</text>
</comment>
<comment type="caution">
    <text evidence="8">The sequence shown here is derived from an EMBL/GenBank/DDBJ whole genome shotgun (WGS) entry which is preliminary data.</text>
</comment>
<dbReference type="AlphaFoldDB" id="A0A511W0X1"/>
<dbReference type="RefSeq" id="WP_146814006.1">
    <property type="nucleotide sequence ID" value="NZ_BJYA01000001.1"/>
</dbReference>
<dbReference type="CDD" id="cd11648">
    <property type="entry name" value="RsmI"/>
    <property type="match status" value="1"/>
</dbReference>
<dbReference type="PIRSF" id="PIRSF005917">
    <property type="entry name" value="MTase_YraL"/>
    <property type="match status" value="1"/>
</dbReference>
<evidence type="ECO:0000256" key="3">
    <source>
        <dbReference type="ARBA" id="ARBA00022603"/>
    </source>
</evidence>
<evidence type="ECO:0000256" key="6">
    <source>
        <dbReference type="HAMAP-Rule" id="MF_01877"/>
    </source>
</evidence>
<dbReference type="PANTHER" id="PTHR46111:SF1">
    <property type="entry name" value="RIBOSOMAL RNA SMALL SUBUNIT METHYLTRANSFERASE I"/>
    <property type="match status" value="1"/>
</dbReference>
<feature type="domain" description="Tetrapyrrole methylase" evidence="7">
    <location>
        <begin position="14"/>
        <end position="213"/>
    </location>
</feature>
<dbReference type="Pfam" id="PF00590">
    <property type="entry name" value="TP_methylase"/>
    <property type="match status" value="1"/>
</dbReference>
<sequence length="291" mass="33077">MVNVQKSFGEEGAKLYVVPTPIGNLEDLTFRALKVLENADLIACEDTRQTQKLLNFFDLNNSLISFHEHSHDKRTEDILQRIHNGESLALVSDAGMPLISDPGYTLVSRAREEGIDVVVLPGANAALCALVGSGLPTNSFTFAGFLPKKKKEIVNILESLDQQQHTLIFYESPYRVTKTLEVMKEVYSSDRKVTLARELTKKFEEYISGSINDVYDWSISDDSTIRGEFCIIVEPIDEKDMESDIWWDDLSLVEHVEYYMENEQLKTKAAVKRVSQDRGLSSRDVYNEFHQ</sequence>
<dbReference type="InterPro" id="IPR035996">
    <property type="entry name" value="4pyrrol_Methylase_sf"/>
</dbReference>
<keyword evidence="9" id="KW-1185">Reference proteome</keyword>
<evidence type="ECO:0000259" key="7">
    <source>
        <dbReference type="Pfam" id="PF00590"/>
    </source>
</evidence>
<dbReference type="Gene3D" id="3.40.1010.10">
    <property type="entry name" value="Cobalt-precorrin-4 Transmethylase, Domain 1"/>
    <property type="match status" value="1"/>
</dbReference>
<dbReference type="GO" id="GO:0005737">
    <property type="term" value="C:cytoplasm"/>
    <property type="evidence" value="ECO:0007669"/>
    <property type="project" value="UniProtKB-SubCell"/>
</dbReference>
<evidence type="ECO:0000256" key="2">
    <source>
        <dbReference type="ARBA" id="ARBA00022552"/>
    </source>
</evidence>
<dbReference type="EC" id="2.1.1.198" evidence="6"/>
<dbReference type="FunFam" id="3.30.950.10:FF:000002">
    <property type="entry name" value="Ribosomal RNA small subunit methyltransferase I"/>
    <property type="match status" value="1"/>
</dbReference>
<evidence type="ECO:0000313" key="8">
    <source>
        <dbReference type="EMBL" id="GEN44716.1"/>
    </source>
</evidence>
<dbReference type="Proteomes" id="UP000321440">
    <property type="component" value="Unassembled WGS sequence"/>
</dbReference>
<keyword evidence="4 6" id="KW-0808">Transferase</keyword>
<keyword evidence="2 6" id="KW-0698">rRNA processing</keyword>
<dbReference type="FunFam" id="3.40.1010.10:FF:000002">
    <property type="entry name" value="Ribosomal RNA small subunit methyltransferase I"/>
    <property type="match status" value="1"/>
</dbReference>
<organism evidence="8 9">
    <name type="scientific">Alkalibacillus haloalkaliphilus</name>
    <dbReference type="NCBI Taxonomy" id="94136"/>
    <lineage>
        <taxon>Bacteria</taxon>
        <taxon>Bacillati</taxon>
        <taxon>Bacillota</taxon>
        <taxon>Bacilli</taxon>
        <taxon>Bacillales</taxon>
        <taxon>Bacillaceae</taxon>
        <taxon>Alkalibacillus</taxon>
    </lineage>
</organism>
<protein>
    <recommendedName>
        <fullName evidence="6">Ribosomal RNA small subunit methyltransferase I</fullName>
        <ecNumber evidence="6">2.1.1.198</ecNumber>
    </recommendedName>
    <alternativeName>
        <fullName evidence="6">16S rRNA 2'-O-ribose C1402 methyltransferase</fullName>
    </alternativeName>
    <alternativeName>
        <fullName evidence="6">rRNA (cytidine-2'-O-)-methyltransferase RsmI</fullName>
    </alternativeName>
</protein>
<gene>
    <name evidence="6 8" type="primary">rsmI</name>
    <name evidence="8" type="ORF">AHA02nite_04920</name>
</gene>
<dbReference type="NCBIfam" id="TIGR00096">
    <property type="entry name" value="16S rRNA (cytidine(1402)-2'-O)-methyltransferase"/>
    <property type="match status" value="1"/>
</dbReference>
<evidence type="ECO:0000256" key="1">
    <source>
        <dbReference type="ARBA" id="ARBA00022490"/>
    </source>
</evidence>
<dbReference type="InterPro" id="IPR008189">
    <property type="entry name" value="rRNA_ssu_MeTfrase_I"/>
</dbReference>
<dbReference type="InterPro" id="IPR014777">
    <property type="entry name" value="4pyrrole_Mease_sub1"/>
</dbReference>
<evidence type="ECO:0000256" key="5">
    <source>
        <dbReference type="ARBA" id="ARBA00022691"/>
    </source>
</evidence>
<name>A0A511W0X1_9BACI</name>
<keyword evidence="5 6" id="KW-0949">S-adenosyl-L-methionine</keyword>
<dbReference type="OrthoDB" id="9809084at2"/>
<dbReference type="InterPro" id="IPR018063">
    <property type="entry name" value="SAM_MeTrfase_RsmI_CS"/>
</dbReference>
<evidence type="ECO:0000313" key="9">
    <source>
        <dbReference type="Proteomes" id="UP000321440"/>
    </source>
</evidence>
<dbReference type="PROSITE" id="PS01296">
    <property type="entry name" value="RSMI"/>
    <property type="match status" value="1"/>
</dbReference>
<comment type="similarity">
    <text evidence="6">Belongs to the methyltransferase superfamily. RsmI family.</text>
</comment>
<dbReference type="GO" id="GO:0070677">
    <property type="term" value="F:rRNA (cytosine-2'-O-)-methyltransferase activity"/>
    <property type="evidence" value="ECO:0007669"/>
    <property type="project" value="UniProtKB-UniRule"/>
</dbReference>